<proteinExistence type="predicted"/>
<protein>
    <submittedName>
        <fullName evidence="2">PEP-CTERM protein-sorting domain-containing protein</fullName>
    </submittedName>
</protein>
<accession>A0A1I4JMD0</accession>
<feature type="chain" id="PRO_5010307850" evidence="1">
    <location>
        <begin position="27"/>
        <end position="163"/>
    </location>
</feature>
<keyword evidence="3" id="KW-1185">Reference proteome</keyword>
<sequence length="163" mass="17176">MAPLETLLKSFSLTLVLTFASPSVQAIPLTTSVTIGNTLQSDANPREGIELNLITESGDTSISTANPTKFAHLEAGNNNDFFTFLNSSSSKGLSTIYHFNLSNANVSAFSSRSSFDDHLTLNPSGAAVEKPTPAATSPEPGVLALVGIGLLGFLGIGRHRDYY</sequence>
<dbReference type="AlphaFoldDB" id="A0A1I4JMD0"/>
<dbReference type="InterPro" id="IPR013424">
    <property type="entry name" value="Ice-binding_C"/>
</dbReference>
<gene>
    <name evidence="2" type="ORF">SAMN05421863_1002125</name>
</gene>
<dbReference type="RefSeq" id="WP_074903034.1">
    <property type="nucleotide sequence ID" value="NZ_FOUB01000002.1"/>
</dbReference>
<reference evidence="3" key="1">
    <citation type="submission" date="2016-10" db="EMBL/GenBank/DDBJ databases">
        <authorList>
            <person name="Varghese N."/>
            <person name="Submissions S."/>
        </authorList>
    </citation>
    <scope>NUCLEOTIDE SEQUENCE [LARGE SCALE GENOMIC DNA]</scope>
    <source>
        <strain evidence="3">Nm44</strain>
    </source>
</reference>
<dbReference type="OrthoDB" id="8756329at2"/>
<dbReference type="NCBIfam" id="TIGR02595">
    <property type="entry name" value="PEP_CTERM"/>
    <property type="match status" value="1"/>
</dbReference>
<feature type="signal peptide" evidence="1">
    <location>
        <begin position="1"/>
        <end position="26"/>
    </location>
</feature>
<evidence type="ECO:0000313" key="2">
    <source>
        <dbReference type="EMBL" id="SFL67765.1"/>
    </source>
</evidence>
<evidence type="ECO:0000313" key="3">
    <source>
        <dbReference type="Proteomes" id="UP000183287"/>
    </source>
</evidence>
<organism evidence="2 3">
    <name type="scientific">Nitrosomonas communis</name>
    <dbReference type="NCBI Taxonomy" id="44574"/>
    <lineage>
        <taxon>Bacteria</taxon>
        <taxon>Pseudomonadati</taxon>
        <taxon>Pseudomonadota</taxon>
        <taxon>Betaproteobacteria</taxon>
        <taxon>Nitrosomonadales</taxon>
        <taxon>Nitrosomonadaceae</taxon>
        <taxon>Nitrosomonas</taxon>
    </lineage>
</organism>
<dbReference type="EMBL" id="FOUB01000002">
    <property type="protein sequence ID" value="SFL67765.1"/>
    <property type="molecule type" value="Genomic_DNA"/>
</dbReference>
<dbReference type="Proteomes" id="UP000183287">
    <property type="component" value="Unassembled WGS sequence"/>
</dbReference>
<evidence type="ECO:0000256" key="1">
    <source>
        <dbReference type="SAM" id="SignalP"/>
    </source>
</evidence>
<keyword evidence="1" id="KW-0732">Signal</keyword>
<name>A0A1I4JMD0_9PROT</name>